<dbReference type="InterPro" id="IPR050374">
    <property type="entry name" value="RRT5_SRSF_SR"/>
</dbReference>
<dbReference type="Pfam" id="PF00076">
    <property type="entry name" value="RRM_1"/>
    <property type="match status" value="1"/>
</dbReference>
<name>A0A7R9H3C4_TIMCR</name>
<dbReference type="CDD" id="cd00590">
    <property type="entry name" value="RRM_SF"/>
    <property type="match status" value="1"/>
</dbReference>
<evidence type="ECO:0000256" key="2">
    <source>
        <dbReference type="PROSITE-ProRule" id="PRU00176"/>
    </source>
</evidence>
<sequence length="659" mass="75028">MDTTYQIQGVWLSAALDCPGSESANFKGVSLNVDENGEIENLLQKRNFNVPPPPPPPMLQPLPIPMQHQMQMQPPPLPQQGPQQQLFSGRGRGMWPPRNQQPNMRGGGYVGEGSIGAGAPRGQPYFRGHRGIPNNRGFYQRGRGQNVPIRYNNSFQRDFYQGPPWNQPPPPYPQQQMQQNSPHHPQQHDQQQQQQQPQHHQGDSDLQDPNHSVFEKHTVPQEETFTKSKANKRRPMSQSYPSRPWNKEDAERALKEESSHMKGLRNQSLIIRFPDPELNKDIVKAFHPGIDNVHFQVPSGPRYCFVQLAEDVNAEIAIKELEQTKFGAGKLVVEKKYSKEEEDLTPEAIDPYTLYIGNLPTNVNVASVKEKFPTASRIDIGFAQRIKFTRYAFIRYNTVDEAIEAYRNTNNLLIDSRSIIVRFRRQRGHVGLPGESKLQKPPKEKKKSKSKKEEKIAKLKIEQAAKLKVEKDILWTDNGSLVVTGHSLDRQRFSVIDRTFSGLTTVYSQESEEDTCDNESSSLNVFVIVSSVQVVQYHQERMSKKMIEMKYVGNETTREAKKEITGAHNRKCSILLYELVWRSGGDPSLLFVHRNRPTPEAVHVAEVTTHSFPGTFKEAPRLPLEPPSQETLGMISRHALCHSRGYLILQGHAAKKKRC</sequence>
<evidence type="ECO:0000313" key="5">
    <source>
        <dbReference type="EMBL" id="CAD7406314.1"/>
    </source>
</evidence>
<dbReference type="GO" id="GO:1990904">
    <property type="term" value="C:ribonucleoprotein complex"/>
    <property type="evidence" value="ECO:0007669"/>
    <property type="project" value="TreeGrafter"/>
</dbReference>
<dbReference type="InterPro" id="IPR012677">
    <property type="entry name" value="Nucleotide-bd_a/b_plait_sf"/>
</dbReference>
<dbReference type="SMART" id="SM00360">
    <property type="entry name" value="RRM"/>
    <property type="match status" value="2"/>
</dbReference>
<evidence type="ECO:0000256" key="1">
    <source>
        <dbReference type="ARBA" id="ARBA00022884"/>
    </source>
</evidence>
<gene>
    <name evidence="5" type="ORF">TCEB3V08_LOCUS8450</name>
</gene>
<reference evidence="5" key="1">
    <citation type="submission" date="2020-11" db="EMBL/GenBank/DDBJ databases">
        <authorList>
            <person name="Tran Van P."/>
        </authorList>
    </citation>
    <scope>NUCLEOTIDE SEQUENCE</scope>
</reference>
<dbReference type="PROSITE" id="PS50102">
    <property type="entry name" value="RRM"/>
    <property type="match status" value="1"/>
</dbReference>
<dbReference type="PANTHER" id="PTHR23003:SF3">
    <property type="entry name" value="FI21236P1-RELATED"/>
    <property type="match status" value="1"/>
</dbReference>
<feature type="domain" description="RRM" evidence="4">
    <location>
        <begin position="352"/>
        <end position="426"/>
    </location>
</feature>
<feature type="compositionally biased region" description="Low complexity" evidence="3">
    <location>
        <begin position="174"/>
        <end position="199"/>
    </location>
</feature>
<keyword evidence="1 2" id="KW-0694">RNA-binding</keyword>
<dbReference type="Gene3D" id="3.30.70.330">
    <property type="match status" value="1"/>
</dbReference>
<accession>A0A7R9H3C4</accession>
<evidence type="ECO:0000256" key="3">
    <source>
        <dbReference type="SAM" id="MobiDB-lite"/>
    </source>
</evidence>
<dbReference type="AlphaFoldDB" id="A0A7R9H3C4"/>
<evidence type="ECO:0000259" key="4">
    <source>
        <dbReference type="PROSITE" id="PS50102"/>
    </source>
</evidence>
<dbReference type="InterPro" id="IPR000504">
    <property type="entry name" value="RRM_dom"/>
</dbReference>
<dbReference type="EMBL" id="OC319792">
    <property type="protein sequence ID" value="CAD7406314.1"/>
    <property type="molecule type" value="Genomic_DNA"/>
</dbReference>
<feature type="region of interest" description="Disordered" evidence="3">
    <location>
        <begin position="431"/>
        <end position="453"/>
    </location>
</feature>
<proteinExistence type="predicted"/>
<protein>
    <recommendedName>
        <fullName evidence="4">RRM domain-containing protein</fullName>
    </recommendedName>
</protein>
<feature type="compositionally biased region" description="Basic and acidic residues" evidence="3">
    <location>
        <begin position="213"/>
        <end position="226"/>
    </location>
</feature>
<dbReference type="GO" id="GO:0005634">
    <property type="term" value="C:nucleus"/>
    <property type="evidence" value="ECO:0007669"/>
    <property type="project" value="TreeGrafter"/>
</dbReference>
<dbReference type="GO" id="GO:0005737">
    <property type="term" value="C:cytoplasm"/>
    <property type="evidence" value="ECO:0007669"/>
    <property type="project" value="TreeGrafter"/>
</dbReference>
<dbReference type="InterPro" id="IPR035979">
    <property type="entry name" value="RBD_domain_sf"/>
</dbReference>
<dbReference type="SUPFAM" id="SSF54928">
    <property type="entry name" value="RNA-binding domain, RBD"/>
    <property type="match status" value="1"/>
</dbReference>
<dbReference type="GO" id="GO:0003729">
    <property type="term" value="F:mRNA binding"/>
    <property type="evidence" value="ECO:0007669"/>
    <property type="project" value="TreeGrafter"/>
</dbReference>
<feature type="region of interest" description="Disordered" evidence="3">
    <location>
        <begin position="113"/>
        <end position="262"/>
    </location>
</feature>
<organism evidence="5">
    <name type="scientific">Timema cristinae</name>
    <name type="common">Walking stick</name>
    <dbReference type="NCBI Taxonomy" id="61476"/>
    <lineage>
        <taxon>Eukaryota</taxon>
        <taxon>Metazoa</taxon>
        <taxon>Ecdysozoa</taxon>
        <taxon>Arthropoda</taxon>
        <taxon>Hexapoda</taxon>
        <taxon>Insecta</taxon>
        <taxon>Pterygota</taxon>
        <taxon>Neoptera</taxon>
        <taxon>Polyneoptera</taxon>
        <taxon>Phasmatodea</taxon>
        <taxon>Timematodea</taxon>
        <taxon>Timematoidea</taxon>
        <taxon>Timematidae</taxon>
        <taxon>Timema</taxon>
    </lineage>
</organism>
<feature type="compositionally biased region" description="Basic and acidic residues" evidence="3">
    <location>
        <begin position="245"/>
        <end position="260"/>
    </location>
</feature>
<dbReference type="PANTHER" id="PTHR23003">
    <property type="entry name" value="RNA RECOGNITION MOTIF RRM DOMAIN CONTAINING PROTEIN"/>
    <property type="match status" value="1"/>
</dbReference>